<organism evidence="1">
    <name type="scientific">Oryza meridionalis</name>
    <dbReference type="NCBI Taxonomy" id="40149"/>
    <lineage>
        <taxon>Eukaryota</taxon>
        <taxon>Viridiplantae</taxon>
        <taxon>Streptophyta</taxon>
        <taxon>Embryophyta</taxon>
        <taxon>Tracheophyta</taxon>
        <taxon>Spermatophyta</taxon>
        <taxon>Magnoliopsida</taxon>
        <taxon>Liliopsida</taxon>
        <taxon>Poales</taxon>
        <taxon>Poaceae</taxon>
        <taxon>BOP clade</taxon>
        <taxon>Oryzoideae</taxon>
        <taxon>Oryzeae</taxon>
        <taxon>Oryzinae</taxon>
        <taxon>Oryza</taxon>
    </lineage>
</organism>
<protein>
    <submittedName>
        <fullName evidence="1">Uncharacterized protein</fullName>
    </submittedName>
</protein>
<evidence type="ECO:0000313" key="2">
    <source>
        <dbReference type="Proteomes" id="UP000008021"/>
    </source>
</evidence>
<dbReference type="EnsemblPlants" id="OMERI07G01480.1">
    <property type="protein sequence ID" value="OMERI07G01480.1"/>
    <property type="gene ID" value="OMERI07G01480"/>
</dbReference>
<accession>A0A0E0E7B5</accession>
<dbReference type="AlphaFoldDB" id="A0A0E0E7B5"/>
<dbReference type="Proteomes" id="UP000008021">
    <property type="component" value="Chromosome 7"/>
</dbReference>
<dbReference type="HOGENOM" id="CLU_2007593_0_0_1"/>
<reference evidence="1" key="1">
    <citation type="submission" date="2015-04" db="UniProtKB">
        <authorList>
            <consortium name="EnsemblPlants"/>
        </authorList>
    </citation>
    <scope>IDENTIFICATION</scope>
</reference>
<sequence>MGAARVEIALTGGEASSMRGLVGTGKLISRQHAQQRNSPMGSSPVGDQKVNPVRVRQQVRSLELGIVESTMNTGCSTKCPVRLLTCNACVLESVYGFWILDPTTTWIVIIKQEILGGSGLYDFLEAEPEIELAFLMHQMK</sequence>
<evidence type="ECO:0000313" key="1">
    <source>
        <dbReference type="EnsemblPlants" id="OMERI07G01480.1"/>
    </source>
</evidence>
<reference evidence="1" key="2">
    <citation type="submission" date="2018-05" db="EMBL/GenBank/DDBJ databases">
        <title>OmerRS3 (Oryza meridionalis Reference Sequence Version 3).</title>
        <authorList>
            <person name="Zhang J."/>
            <person name="Kudrna D."/>
            <person name="Lee S."/>
            <person name="Talag J."/>
            <person name="Welchert J."/>
            <person name="Wing R.A."/>
        </authorList>
    </citation>
    <scope>NUCLEOTIDE SEQUENCE [LARGE SCALE GENOMIC DNA]</scope>
    <source>
        <strain evidence="1">cv. OR44</strain>
    </source>
</reference>
<dbReference type="Gramene" id="OMERI07G01480.1">
    <property type="protein sequence ID" value="OMERI07G01480.1"/>
    <property type="gene ID" value="OMERI07G01480"/>
</dbReference>
<proteinExistence type="predicted"/>
<name>A0A0E0E7B5_9ORYZ</name>
<keyword evidence="2" id="KW-1185">Reference proteome</keyword>